<comment type="catalytic activity">
    <reaction evidence="13">
        <text>L-seryl-[protein] + ATP = O-phospho-L-seryl-[protein] + ADP + H(+)</text>
        <dbReference type="Rhea" id="RHEA:17989"/>
        <dbReference type="Rhea" id="RHEA-COMP:9863"/>
        <dbReference type="Rhea" id="RHEA-COMP:11604"/>
        <dbReference type="ChEBI" id="CHEBI:15378"/>
        <dbReference type="ChEBI" id="CHEBI:29999"/>
        <dbReference type="ChEBI" id="CHEBI:30616"/>
        <dbReference type="ChEBI" id="CHEBI:83421"/>
        <dbReference type="ChEBI" id="CHEBI:456216"/>
        <dbReference type="EC" id="2.7.11.1"/>
    </reaction>
</comment>
<feature type="region of interest" description="Disordered" evidence="15">
    <location>
        <begin position="820"/>
        <end position="840"/>
    </location>
</feature>
<dbReference type="PANTHER" id="PTHR24348:SF22">
    <property type="entry name" value="NON-SPECIFIC SERINE_THREONINE PROTEIN KINASE"/>
    <property type="match status" value="1"/>
</dbReference>
<keyword evidence="5" id="KW-0723">Serine/threonine-protein kinase</keyword>
<feature type="compositionally biased region" description="Polar residues" evidence="15">
    <location>
        <begin position="378"/>
        <end position="396"/>
    </location>
</feature>
<dbReference type="Gene3D" id="1.10.510.10">
    <property type="entry name" value="Transferase(Phosphotransferase) domain 1"/>
    <property type="match status" value="1"/>
</dbReference>
<dbReference type="SUPFAM" id="SSF48452">
    <property type="entry name" value="TPR-like"/>
    <property type="match status" value="2"/>
</dbReference>
<dbReference type="Gene3D" id="1.25.40.10">
    <property type="entry name" value="Tetratricopeptide repeat domain"/>
    <property type="match status" value="2"/>
</dbReference>
<feature type="region of interest" description="Disordered" evidence="15">
    <location>
        <begin position="362"/>
        <end position="399"/>
    </location>
</feature>
<dbReference type="PANTHER" id="PTHR24348">
    <property type="entry name" value="SERINE/THREONINE-PROTEIN KINASE UNC-51-RELATED"/>
    <property type="match status" value="1"/>
</dbReference>
<dbReference type="GO" id="GO:0005524">
    <property type="term" value="F:ATP binding"/>
    <property type="evidence" value="ECO:0007669"/>
    <property type="project" value="UniProtKB-KW"/>
</dbReference>
<dbReference type="AlphaFoldDB" id="A0A9W9LK42"/>
<evidence type="ECO:0000313" key="18">
    <source>
        <dbReference type="Proteomes" id="UP001149163"/>
    </source>
</evidence>
<keyword evidence="9" id="KW-0067">ATP-binding</keyword>
<sequence>MDPRPSDLVLDSRIQVEFSTNFTYRFTVQSKVSSTRHVRRRQHKETWQVEYLPSECQAELQAVKMIKKAVVSDGIDYYKELEAIAKFSQKKYEGLFVEFIGWYESDDSVFIAMEYMEHGDLDVHLNAPLPEPEAQEITLQIAEGLKLLHENGFAHRDLKPANIFVFRKGPDWWVKIGDFGFSKRVTEKDGLQTWVGTPVFLAPEVQMLYSSGMNDDDTLYHYTEKVDIWALGVITFYMIFHEYPFTPRKPIGLLQYVQGADLPFPKSSRSGISHGCISFIKAAMAPNASNRLSAKEAIESEWLRRADIPVAEIASLQISERKLPDSASVQNLEDARLGPTQGPSMGAVNKGNSISPTCADMPAHEMQVSPGSSAREGCTTSESEPSPTQETRTGSASHKDAVQLQLDRLQSIHTQGVQLFRRKFFREAEDKLRHAAKARKKLLTLKHSDTRNSYHCLGVLYYHMSKYSQAEQLFQWVLEVQEKLYGPRNQSTLKSRYWIGVVMIRDGRLQEGMAVLQSVVKLQQDVLGPNHPETLLTLSEIEQQKPTPTLGLQGSTSSQQNSASLQLLEIEKATESMQKSIRELKSRLGPISPRCQELRKIARVRLPFHLPRFPPILKDDSHPYKVKIHYRTMAELGQRLHGHGDYHVAQDKLELAVKGLKEVFGPTHTEPLKALYWLGRNQYELGQYKIAEDLFREVMDGFTKSLGKSDRETLNALHATALALSKQGKYKEAESIFLSAFNGFKQKYGSSDQDAMRSLFQRGFVLCKQKEFKQAVSILEKAHRGLRHFTGPRSDETTECAYWLERASRRCGGTIKSKKFRVRLPPPGSNTARTDQQAIG</sequence>
<evidence type="ECO:0000256" key="8">
    <source>
        <dbReference type="ARBA" id="ARBA00022777"/>
    </source>
</evidence>
<dbReference type="PROSITE" id="PS50005">
    <property type="entry name" value="TPR"/>
    <property type="match status" value="1"/>
</dbReference>
<dbReference type="GO" id="GO:0005776">
    <property type="term" value="C:autophagosome"/>
    <property type="evidence" value="ECO:0007669"/>
    <property type="project" value="TreeGrafter"/>
</dbReference>
<keyword evidence="8" id="KW-0418">Kinase</keyword>
<evidence type="ECO:0000256" key="1">
    <source>
        <dbReference type="ARBA" id="ARBA00004623"/>
    </source>
</evidence>
<reference evidence="17" key="2">
    <citation type="journal article" date="2023" name="IMA Fungus">
        <title>Comparative genomic study of the Penicillium genus elucidates a diverse pangenome and 15 lateral gene transfer events.</title>
        <authorList>
            <person name="Petersen C."/>
            <person name="Sorensen T."/>
            <person name="Nielsen M.R."/>
            <person name="Sondergaard T.E."/>
            <person name="Sorensen J.L."/>
            <person name="Fitzpatrick D.A."/>
            <person name="Frisvad J.C."/>
            <person name="Nielsen K.L."/>
        </authorList>
    </citation>
    <scope>NUCLEOTIDE SEQUENCE</scope>
    <source>
        <strain evidence="17">IBT 26290</strain>
    </source>
</reference>
<dbReference type="Pfam" id="PF00069">
    <property type="entry name" value="Pkinase"/>
    <property type="match status" value="1"/>
</dbReference>
<dbReference type="GO" id="GO:0000045">
    <property type="term" value="P:autophagosome assembly"/>
    <property type="evidence" value="ECO:0007669"/>
    <property type="project" value="TreeGrafter"/>
</dbReference>
<dbReference type="RefSeq" id="XP_056542272.1">
    <property type="nucleotide sequence ID" value="XM_056689843.1"/>
</dbReference>
<dbReference type="PROSITE" id="PS50011">
    <property type="entry name" value="PROTEIN_KINASE_DOM"/>
    <property type="match status" value="1"/>
</dbReference>
<evidence type="ECO:0000313" key="17">
    <source>
        <dbReference type="EMBL" id="KAJ5160715.1"/>
    </source>
</evidence>
<name>A0A9W9LK42_9EURO</name>
<dbReference type="SUPFAM" id="SSF56112">
    <property type="entry name" value="Protein kinase-like (PK-like)"/>
    <property type="match status" value="1"/>
</dbReference>
<proteinExistence type="predicted"/>
<evidence type="ECO:0000256" key="14">
    <source>
        <dbReference type="PROSITE-ProRule" id="PRU00339"/>
    </source>
</evidence>
<dbReference type="GO" id="GO:0004674">
    <property type="term" value="F:protein serine/threonine kinase activity"/>
    <property type="evidence" value="ECO:0007669"/>
    <property type="project" value="UniProtKB-KW"/>
</dbReference>
<organism evidence="17 18">
    <name type="scientific">Penicillium canariense</name>
    <dbReference type="NCBI Taxonomy" id="189055"/>
    <lineage>
        <taxon>Eukaryota</taxon>
        <taxon>Fungi</taxon>
        <taxon>Dikarya</taxon>
        <taxon>Ascomycota</taxon>
        <taxon>Pezizomycotina</taxon>
        <taxon>Eurotiomycetes</taxon>
        <taxon>Eurotiomycetidae</taxon>
        <taxon>Eurotiales</taxon>
        <taxon>Aspergillaceae</taxon>
        <taxon>Penicillium</taxon>
    </lineage>
</organism>
<feature type="repeat" description="TPR" evidence="14">
    <location>
        <begin position="451"/>
        <end position="484"/>
    </location>
</feature>
<evidence type="ECO:0000256" key="13">
    <source>
        <dbReference type="ARBA" id="ARBA00048679"/>
    </source>
</evidence>
<dbReference type="EC" id="2.7.11.1" evidence="2"/>
<dbReference type="SMART" id="SM00220">
    <property type="entry name" value="S_TKc"/>
    <property type="match status" value="1"/>
</dbReference>
<dbReference type="EMBL" id="JAPQKN010000004">
    <property type="protein sequence ID" value="KAJ5160715.1"/>
    <property type="molecule type" value="Genomic_DNA"/>
</dbReference>
<evidence type="ECO:0000256" key="7">
    <source>
        <dbReference type="ARBA" id="ARBA00022741"/>
    </source>
</evidence>
<comment type="catalytic activity">
    <reaction evidence="12">
        <text>L-threonyl-[protein] + ATP = O-phospho-L-threonyl-[protein] + ADP + H(+)</text>
        <dbReference type="Rhea" id="RHEA:46608"/>
        <dbReference type="Rhea" id="RHEA-COMP:11060"/>
        <dbReference type="Rhea" id="RHEA-COMP:11605"/>
        <dbReference type="ChEBI" id="CHEBI:15378"/>
        <dbReference type="ChEBI" id="CHEBI:30013"/>
        <dbReference type="ChEBI" id="CHEBI:30616"/>
        <dbReference type="ChEBI" id="CHEBI:61977"/>
        <dbReference type="ChEBI" id="CHEBI:456216"/>
        <dbReference type="EC" id="2.7.11.1"/>
    </reaction>
</comment>
<dbReference type="InterPro" id="IPR011990">
    <property type="entry name" value="TPR-like_helical_dom_sf"/>
</dbReference>
<dbReference type="GeneID" id="81429019"/>
<comment type="subcellular location">
    <subcellularLocation>
        <location evidence="1">Preautophagosomal structure membrane</location>
        <topology evidence="1">Peripheral membrane protein</topology>
    </subcellularLocation>
</comment>
<keyword evidence="10" id="KW-0072">Autophagy</keyword>
<evidence type="ECO:0000256" key="10">
    <source>
        <dbReference type="ARBA" id="ARBA00023006"/>
    </source>
</evidence>
<evidence type="ECO:0000256" key="5">
    <source>
        <dbReference type="ARBA" id="ARBA00022527"/>
    </source>
</evidence>
<dbReference type="Pfam" id="PF13424">
    <property type="entry name" value="TPR_12"/>
    <property type="match status" value="2"/>
</dbReference>
<evidence type="ECO:0000256" key="9">
    <source>
        <dbReference type="ARBA" id="ARBA00022840"/>
    </source>
</evidence>
<evidence type="ECO:0000256" key="12">
    <source>
        <dbReference type="ARBA" id="ARBA00047899"/>
    </source>
</evidence>
<dbReference type="InterPro" id="IPR045269">
    <property type="entry name" value="Atg1-like"/>
</dbReference>
<keyword evidence="18" id="KW-1185">Reference proteome</keyword>
<dbReference type="PROSITE" id="PS00108">
    <property type="entry name" value="PROTEIN_KINASE_ST"/>
    <property type="match status" value="1"/>
</dbReference>
<keyword evidence="7" id="KW-0547">Nucleotide-binding</keyword>
<evidence type="ECO:0000256" key="4">
    <source>
        <dbReference type="ARBA" id="ARBA00019599"/>
    </source>
</evidence>
<evidence type="ECO:0000256" key="15">
    <source>
        <dbReference type="SAM" id="MobiDB-lite"/>
    </source>
</evidence>
<accession>A0A9W9LK42</accession>
<dbReference type="GO" id="GO:0010506">
    <property type="term" value="P:regulation of autophagy"/>
    <property type="evidence" value="ECO:0007669"/>
    <property type="project" value="InterPro"/>
</dbReference>
<dbReference type="GO" id="GO:0034045">
    <property type="term" value="C:phagophore assembly site membrane"/>
    <property type="evidence" value="ECO:0007669"/>
    <property type="project" value="UniProtKB-SubCell"/>
</dbReference>
<dbReference type="InterPro" id="IPR019734">
    <property type="entry name" value="TPR_rpt"/>
</dbReference>
<dbReference type="Proteomes" id="UP001149163">
    <property type="component" value="Unassembled WGS sequence"/>
</dbReference>
<dbReference type="InterPro" id="IPR000719">
    <property type="entry name" value="Prot_kinase_dom"/>
</dbReference>
<keyword evidence="14" id="KW-0802">TPR repeat</keyword>
<feature type="domain" description="Protein kinase" evidence="16">
    <location>
        <begin position="24"/>
        <end position="303"/>
    </location>
</feature>
<dbReference type="GO" id="GO:0005829">
    <property type="term" value="C:cytosol"/>
    <property type="evidence" value="ECO:0007669"/>
    <property type="project" value="TreeGrafter"/>
</dbReference>
<comment type="caution">
    <text evidence="17">The sequence shown here is derived from an EMBL/GenBank/DDBJ whole genome shotgun (WGS) entry which is preliminary data.</text>
</comment>
<evidence type="ECO:0000259" key="16">
    <source>
        <dbReference type="PROSITE" id="PS50011"/>
    </source>
</evidence>
<evidence type="ECO:0000256" key="2">
    <source>
        <dbReference type="ARBA" id="ARBA00012513"/>
    </source>
</evidence>
<gene>
    <name evidence="17" type="ORF">N7482_007719</name>
</gene>
<dbReference type="InterPro" id="IPR011009">
    <property type="entry name" value="Kinase-like_dom_sf"/>
</dbReference>
<evidence type="ECO:0000256" key="11">
    <source>
        <dbReference type="ARBA" id="ARBA00030237"/>
    </source>
</evidence>
<evidence type="ECO:0000256" key="3">
    <source>
        <dbReference type="ARBA" id="ARBA00018572"/>
    </source>
</evidence>
<keyword evidence="6" id="KW-0808">Transferase</keyword>
<evidence type="ECO:0000256" key="6">
    <source>
        <dbReference type="ARBA" id="ARBA00022679"/>
    </source>
</evidence>
<dbReference type="SMART" id="SM00028">
    <property type="entry name" value="TPR"/>
    <property type="match status" value="2"/>
</dbReference>
<reference evidence="17" key="1">
    <citation type="submission" date="2022-11" db="EMBL/GenBank/DDBJ databases">
        <authorList>
            <person name="Petersen C."/>
        </authorList>
    </citation>
    <scope>NUCLEOTIDE SEQUENCE</scope>
    <source>
        <strain evidence="17">IBT 26290</strain>
    </source>
</reference>
<protein>
    <recommendedName>
        <fullName evidence="3">Serine/threonine-protein kinase ATG1</fullName>
        <ecNumber evidence="2">2.7.11.1</ecNumber>
    </recommendedName>
    <alternativeName>
        <fullName evidence="11">Autophagy-related protein 1</fullName>
    </alternativeName>
    <alternativeName>
        <fullName evidence="4">Serine/threonine-protein kinase atg1</fullName>
    </alternativeName>
</protein>
<dbReference type="OrthoDB" id="10252171at2759"/>
<dbReference type="InterPro" id="IPR008271">
    <property type="entry name" value="Ser/Thr_kinase_AS"/>
</dbReference>
<feature type="compositionally biased region" description="Polar residues" evidence="15">
    <location>
        <begin position="829"/>
        <end position="840"/>
    </location>
</feature>